<proteinExistence type="inferred from homology"/>
<evidence type="ECO:0000256" key="1">
    <source>
        <dbReference type="ARBA" id="ARBA00005800"/>
    </source>
</evidence>
<keyword evidence="4" id="KW-0539">Nucleus</keyword>
<dbReference type="Pfam" id="PF05920">
    <property type="entry name" value="Homeobox_KN"/>
    <property type="match status" value="1"/>
</dbReference>
<feature type="compositionally biased region" description="Low complexity" evidence="5">
    <location>
        <begin position="471"/>
        <end position="484"/>
    </location>
</feature>
<dbReference type="AlphaFoldDB" id="A0A8K0UL44"/>
<evidence type="ECO:0000259" key="6">
    <source>
        <dbReference type="Pfam" id="PF05920"/>
    </source>
</evidence>
<dbReference type="EMBL" id="JAEVFJ010000020">
    <property type="protein sequence ID" value="KAH8099336.1"/>
    <property type="molecule type" value="Genomic_DNA"/>
</dbReference>
<dbReference type="OrthoDB" id="250329at2759"/>
<gene>
    <name evidence="7" type="ORF">BXZ70DRAFT_1009150</name>
</gene>
<comment type="similarity">
    <text evidence="1">Belongs to the TALE/M-ATYP homeobox family.</text>
</comment>
<evidence type="ECO:0000313" key="7">
    <source>
        <dbReference type="EMBL" id="KAH8099336.1"/>
    </source>
</evidence>
<feature type="region of interest" description="Disordered" evidence="5">
    <location>
        <begin position="301"/>
        <end position="324"/>
    </location>
</feature>
<feature type="domain" description="KN homeodomain" evidence="6">
    <location>
        <begin position="136"/>
        <end position="175"/>
    </location>
</feature>
<evidence type="ECO:0000256" key="2">
    <source>
        <dbReference type="ARBA" id="ARBA00023125"/>
    </source>
</evidence>
<evidence type="ECO:0000256" key="3">
    <source>
        <dbReference type="ARBA" id="ARBA00023155"/>
    </source>
</evidence>
<dbReference type="GO" id="GO:0003677">
    <property type="term" value="F:DNA binding"/>
    <property type="evidence" value="ECO:0007669"/>
    <property type="project" value="UniProtKB-KW"/>
</dbReference>
<dbReference type="InterPro" id="IPR001356">
    <property type="entry name" value="HD"/>
</dbReference>
<dbReference type="CDD" id="cd00086">
    <property type="entry name" value="homeodomain"/>
    <property type="match status" value="1"/>
</dbReference>
<protein>
    <recommendedName>
        <fullName evidence="6">KN homeodomain domain-containing protein</fullName>
    </recommendedName>
</protein>
<reference evidence="7" key="1">
    <citation type="journal article" date="2021" name="New Phytol.">
        <title>Evolutionary innovations through gain and loss of genes in the ectomycorrhizal Boletales.</title>
        <authorList>
            <person name="Wu G."/>
            <person name="Miyauchi S."/>
            <person name="Morin E."/>
            <person name="Kuo A."/>
            <person name="Drula E."/>
            <person name="Varga T."/>
            <person name="Kohler A."/>
            <person name="Feng B."/>
            <person name="Cao Y."/>
            <person name="Lipzen A."/>
            <person name="Daum C."/>
            <person name="Hundley H."/>
            <person name="Pangilinan J."/>
            <person name="Johnson J."/>
            <person name="Barry K."/>
            <person name="LaButti K."/>
            <person name="Ng V."/>
            <person name="Ahrendt S."/>
            <person name="Min B."/>
            <person name="Choi I.G."/>
            <person name="Park H."/>
            <person name="Plett J.M."/>
            <person name="Magnuson J."/>
            <person name="Spatafora J.W."/>
            <person name="Nagy L.G."/>
            <person name="Henrissat B."/>
            <person name="Grigoriev I.V."/>
            <person name="Yang Z.L."/>
            <person name="Xu J."/>
            <person name="Martin F.M."/>
        </authorList>
    </citation>
    <scope>NUCLEOTIDE SEQUENCE</scope>
    <source>
        <strain evidence="7">KKN 215</strain>
    </source>
</reference>
<dbReference type="Gene3D" id="1.10.10.60">
    <property type="entry name" value="Homeodomain-like"/>
    <property type="match status" value="1"/>
</dbReference>
<feature type="region of interest" description="Disordered" evidence="5">
    <location>
        <begin position="536"/>
        <end position="561"/>
    </location>
</feature>
<organism evidence="7 8">
    <name type="scientific">Cristinia sonorae</name>
    <dbReference type="NCBI Taxonomy" id="1940300"/>
    <lineage>
        <taxon>Eukaryota</taxon>
        <taxon>Fungi</taxon>
        <taxon>Dikarya</taxon>
        <taxon>Basidiomycota</taxon>
        <taxon>Agaricomycotina</taxon>
        <taxon>Agaricomycetes</taxon>
        <taxon>Agaricomycetidae</taxon>
        <taxon>Agaricales</taxon>
        <taxon>Pleurotineae</taxon>
        <taxon>Stephanosporaceae</taxon>
        <taxon>Cristinia</taxon>
    </lineage>
</organism>
<feature type="compositionally biased region" description="Low complexity" evidence="5">
    <location>
        <begin position="264"/>
        <end position="277"/>
    </location>
</feature>
<accession>A0A8K0UL44</accession>
<dbReference type="InterPro" id="IPR009057">
    <property type="entry name" value="Homeodomain-like_sf"/>
</dbReference>
<feature type="region of interest" description="Disordered" evidence="5">
    <location>
        <begin position="263"/>
        <end position="287"/>
    </location>
</feature>
<dbReference type="SUPFAM" id="SSF46689">
    <property type="entry name" value="Homeodomain-like"/>
    <property type="match status" value="1"/>
</dbReference>
<evidence type="ECO:0000256" key="5">
    <source>
        <dbReference type="SAM" id="MobiDB-lite"/>
    </source>
</evidence>
<feature type="region of interest" description="Disordered" evidence="5">
    <location>
        <begin position="382"/>
        <end position="401"/>
    </location>
</feature>
<dbReference type="InterPro" id="IPR008422">
    <property type="entry name" value="KN_HD"/>
</dbReference>
<keyword evidence="2" id="KW-0238">DNA-binding</keyword>
<dbReference type="Proteomes" id="UP000813824">
    <property type="component" value="Unassembled WGS sequence"/>
</dbReference>
<comment type="caution">
    <text evidence="7">The sequence shown here is derived from an EMBL/GenBank/DDBJ whole genome shotgun (WGS) entry which is preliminary data.</text>
</comment>
<feature type="compositionally biased region" description="Polar residues" evidence="5">
    <location>
        <begin position="548"/>
        <end position="561"/>
    </location>
</feature>
<dbReference type="GO" id="GO:0006355">
    <property type="term" value="P:regulation of DNA-templated transcription"/>
    <property type="evidence" value="ECO:0007669"/>
    <property type="project" value="InterPro"/>
</dbReference>
<keyword evidence="8" id="KW-1185">Reference proteome</keyword>
<name>A0A8K0UL44_9AGAR</name>
<evidence type="ECO:0000256" key="4">
    <source>
        <dbReference type="ARBA" id="ARBA00023242"/>
    </source>
</evidence>
<keyword evidence="3" id="KW-0371">Homeobox</keyword>
<feature type="region of interest" description="Disordered" evidence="5">
    <location>
        <begin position="471"/>
        <end position="504"/>
    </location>
</feature>
<sequence>MDPLALIRKRLLDAPSILLSSFASASSFESFSSEWRSLYHDVAEVVHHSALNDADVALIQSTANLVSVLGHTFLDIEKETESLTSKFVVDLEAKFVHLSIEDYATPSHDQAPHFTTRQKRIPSRTFPTYNGPAYSWILEHIHDPYPSLEVKRRLSRKSGVATYIVGDWFKDVRRRIGWVSLCKTHFQGSRALAVEAASRFFTKSDAAFSLAPHIAASFQDMQARLKALFAPDEGNDDDNLSFSQELPTHSPIATVSGLHMWQRSPSIGPSSPSSTPSLVFTSGDESDDSIPEIFQQISPLKLNKRKSSIPQTDDISSKRRRSEVSRDPYAAITSTFIPLDIEIPAVPCVSRKRRFSDAAAEWCTDEHPPLTRALPKRKLSISLPSTTRPKQATPRRQVVSDPLPQWFQNTFDIPDLPPMESVELYSAWCSSTPSSDFSELFDPVLSSISSSIDTVPLDQLDLAEPLSPDLSALSDASAEGSSSSQPFRFSLPLPDSTSGSDQIPMTELFKPTSLTSTLHTEEEIAAFIDSILSSVTSPPSDSAEFHSASASNLSTRTSEDS</sequence>
<evidence type="ECO:0000313" key="8">
    <source>
        <dbReference type="Proteomes" id="UP000813824"/>
    </source>
</evidence>